<dbReference type="OrthoDB" id="5421601at2759"/>
<evidence type="ECO:0000259" key="1">
    <source>
        <dbReference type="PROSITE" id="PS50181"/>
    </source>
</evidence>
<gene>
    <name evidence="2" type="ORF">BT63DRAFT_411873</name>
</gene>
<sequence>MSFQNLPNELFLSILEQSGSSEFENLILTCQQFYHVVMANPSVLRSHKKHKREYRNLRVINKVAEDDPSDGSVSSTYVFRALNDTTKPGSRLIDYVKVLELTPSDRDWRDIYIDGVGQRQWPLSQEDRDRLFDTGRKLLSSTKPELMDFERFCSSDGPKKALGTHIHRLASICPAVGRAVSEWDSGNCEEAHDHPDSAMLLLLQSLPNLEELVLKEDNGEFIMALSSLFCHIDQATSCRNVPKLPTSLKTLRLKSDRRSYYPFKLLAPVLSSTPSLQELDLSNINDRWISEHKCESWTQFNYLTPDPLPAMSTVIIRRFIGQRGNIATLLSRMPALTKLWLGFAHGDDSARDRVELINILGATVGKSLQELVLTYRCNTGDRDVHRKIQRRRKALDFRPFRQLKRLGLHNGFWDTAKSNRCPFNSSVDEAGIYRYLPQNLGSIYLHEDYMTEQDIYEVLTPFSETKTAATQLANIYIVGGEEQYSNRQTIDVRKLLAEKGVKVLWQEQDLRPWEVVKFFREDCYRVVWRPGMHPFDMM</sequence>
<dbReference type="SUPFAM" id="SSF52047">
    <property type="entry name" value="RNI-like"/>
    <property type="match status" value="1"/>
</dbReference>
<dbReference type="InterPro" id="IPR001810">
    <property type="entry name" value="F-box_dom"/>
</dbReference>
<dbReference type="EMBL" id="MU004233">
    <property type="protein sequence ID" value="KAF2670774.1"/>
    <property type="molecule type" value="Genomic_DNA"/>
</dbReference>
<evidence type="ECO:0000313" key="3">
    <source>
        <dbReference type="Proteomes" id="UP000799302"/>
    </source>
</evidence>
<accession>A0A6A6UIR0</accession>
<evidence type="ECO:0000313" key="2">
    <source>
        <dbReference type="EMBL" id="KAF2670774.1"/>
    </source>
</evidence>
<organism evidence="2 3">
    <name type="scientific">Microthyrium microscopicum</name>
    <dbReference type="NCBI Taxonomy" id="703497"/>
    <lineage>
        <taxon>Eukaryota</taxon>
        <taxon>Fungi</taxon>
        <taxon>Dikarya</taxon>
        <taxon>Ascomycota</taxon>
        <taxon>Pezizomycotina</taxon>
        <taxon>Dothideomycetes</taxon>
        <taxon>Dothideomycetes incertae sedis</taxon>
        <taxon>Microthyriales</taxon>
        <taxon>Microthyriaceae</taxon>
        <taxon>Microthyrium</taxon>
    </lineage>
</organism>
<feature type="domain" description="F-box" evidence="1">
    <location>
        <begin position="1"/>
        <end position="57"/>
    </location>
</feature>
<dbReference type="Proteomes" id="UP000799302">
    <property type="component" value="Unassembled WGS sequence"/>
</dbReference>
<dbReference type="Gene3D" id="3.80.10.10">
    <property type="entry name" value="Ribonuclease Inhibitor"/>
    <property type="match status" value="1"/>
</dbReference>
<dbReference type="AlphaFoldDB" id="A0A6A6UIR0"/>
<keyword evidence="3" id="KW-1185">Reference proteome</keyword>
<reference evidence="2" key="1">
    <citation type="journal article" date="2020" name="Stud. Mycol.">
        <title>101 Dothideomycetes genomes: a test case for predicting lifestyles and emergence of pathogens.</title>
        <authorList>
            <person name="Haridas S."/>
            <person name="Albert R."/>
            <person name="Binder M."/>
            <person name="Bloem J."/>
            <person name="Labutti K."/>
            <person name="Salamov A."/>
            <person name="Andreopoulos B."/>
            <person name="Baker S."/>
            <person name="Barry K."/>
            <person name="Bills G."/>
            <person name="Bluhm B."/>
            <person name="Cannon C."/>
            <person name="Castanera R."/>
            <person name="Culley D."/>
            <person name="Daum C."/>
            <person name="Ezra D."/>
            <person name="Gonzalez J."/>
            <person name="Henrissat B."/>
            <person name="Kuo A."/>
            <person name="Liang C."/>
            <person name="Lipzen A."/>
            <person name="Lutzoni F."/>
            <person name="Magnuson J."/>
            <person name="Mondo S."/>
            <person name="Nolan M."/>
            <person name="Ohm R."/>
            <person name="Pangilinan J."/>
            <person name="Park H.-J."/>
            <person name="Ramirez L."/>
            <person name="Alfaro M."/>
            <person name="Sun H."/>
            <person name="Tritt A."/>
            <person name="Yoshinaga Y."/>
            <person name="Zwiers L.-H."/>
            <person name="Turgeon B."/>
            <person name="Goodwin S."/>
            <person name="Spatafora J."/>
            <person name="Crous P."/>
            <person name="Grigoriev I."/>
        </authorList>
    </citation>
    <scope>NUCLEOTIDE SEQUENCE</scope>
    <source>
        <strain evidence="2">CBS 115976</strain>
    </source>
</reference>
<proteinExistence type="predicted"/>
<name>A0A6A6UIR0_9PEZI</name>
<protein>
    <recommendedName>
        <fullName evidence="1">F-box domain-containing protein</fullName>
    </recommendedName>
</protein>
<dbReference type="PROSITE" id="PS50181">
    <property type="entry name" value="FBOX"/>
    <property type="match status" value="1"/>
</dbReference>
<dbReference type="InterPro" id="IPR032675">
    <property type="entry name" value="LRR_dom_sf"/>
</dbReference>